<keyword evidence="1" id="KW-0175">Coiled coil</keyword>
<proteinExistence type="predicted"/>
<evidence type="ECO:0000313" key="4">
    <source>
        <dbReference type="Proteomes" id="UP000293925"/>
    </source>
</evidence>
<feature type="coiled-coil region" evidence="1">
    <location>
        <begin position="83"/>
        <end position="135"/>
    </location>
</feature>
<feature type="signal peptide" evidence="2">
    <location>
        <begin position="1"/>
        <end position="21"/>
    </location>
</feature>
<evidence type="ECO:0000256" key="1">
    <source>
        <dbReference type="SAM" id="Coils"/>
    </source>
</evidence>
<keyword evidence="2" id="KW-0732">Signal</keyword>
<sequence>MKTKLSLTAIIMLFFLSVASAQTGGNLYQDAITLYKWKTNPSSTNTDNIGIILKKFIMKSGDPTVHNGIIDSLNNIFLIRSYAQQLKNNREKVYDKIMRYVEERKDVNSVTLNDVREKKNALENLNNQLYRLNKELNVISGYSLNGTDPVYIKINDEAKLKCQDSVSSPDSCLKVQASILVNAEKDKISNKIVELKTKISRSDKAFKNAIQLIGIDASAIQEIGLAKVTVDPAVVNEVLNDYRTKSEQQLQEEIKEYNINITNNSAQLTNKGMPSQSELIDAFSIYLAKRVKQEAMVFFMESMRNKFDTDRADAGMVRALKTLLPETSSKLLDWDRASPPNFDNSWKYSFSKDLISLPGNGIDYLETTPQVVNSKMKPLLPYLSDACLISDRIIKHYNFVQMAEYFGGDGQTPRLRSSEVQTFMTLIHIINQEMYKSKDSSNDKAQINFWLSSTEFMTNMRNNDDLMRIFMALLVNKYPKLSSCFNQMNLYALSATNVSELKGWLGNVLMTLQHFQERQALVKKDDKVMYNINSYWTALSEVMEVTLSMNENKRIIKTTDFLENGIKKVGQVFEVYQLIQDKNFGAASASCMALLSTYLEPGSEAMKEATHMISFISGILQSKDATQMAKVIESFALPPASYRLKQTSFFTVSLGAYFGPYAGAEFIKGKHEGAVVGFSAPITLDFNWRSGKNRRSYVTASLLMFDLGAVVSYRIKREEGGLPKEARWDQLFSPGANIRFGLGNSPLTLSFGGQLTPRLRSFDGGSGNDAIRISGGLLVDMPLLLIKKKESARRKVQKKSSVIIG</sequence>
<accession>A0A4R0Q2X4</accession>
<protein>
    <submittedName>
        <fullName evidence="3">Uncharacterized protein</fullName>
    </submittedName>
</protein>
<name>A0A4R0Q2X4_9SPHI</name>
<dbReference type="Proteomes" id="UP000293925">
    <property type="component" value="Unassembled WGS sequence"/>
</dbReference>
<dbReference type="EMBL" id="SJSO01000005">
    <property type="protein sequence ID" value="TCD27770.1"/>
    <property type="molecule type" value="Genomic_DNA"/>
</dbReference>
<organism evidence="3 4">
    <name type="scientific">Pedobacter psychrodurus</name>
    <dbReference type="NCBI Taxonomy" id="2530456"/>
    <lineage>
        <taxon>Bacteria</taxon>
        <taxon>Pseudomonadati</taxon>
        <taxon>Bacteroidota</taxon>
        <taxon>Sphingobacteriia</taxon>
        <taxon>Sphingobacteriales</taxon>
        <taxon>Sphingobacteriaceae</taxon>
        <taxon>Pedobacter</taxon>
    </lineage>
</organism>
<evidence type="ECO:0000256" key="2">
    <source>
        <dbReference type="SAM" id="SignalP"/>
    </source>
</evidence>
<comment type="caution">
    <text evidence="3">The sequence shown here is derived from an EMBL/GenBank/DDBJ whole genome shotgun (WGS) entry which is preliminary data.</text>
</comment>
<feature type="chain" id="PRO_5020623720" evidence="2">
    <location>
        <begin position="22"/>
        <end position="805"/>
    </location>
</feature>
<dbReference type="OrthoDB" id="1488584at2"/>
<dbReference type="RefSeq" id="WP_131528785.1">
    <property type="nucleotide sequence ID" value="NZ_SJSO01000005.1"/>
</dbReference>
<evidence type="ECO:0000313" key="3">
    <source>
        <dbReference type="EMBL" id="TCD27770.1"/>
    </source>
</evidence>
<dbReference type="AlphaFoldDB" id="A0A4R0Q2X4"/>
<reference evidence="3 4" key="1">
    <citation type="submission" date="2019-02" db="EMBL/GenBank/DDBJ databases">
        <title>Pedobacter sp. RP-3-21 sp. nov., isolated from Arctic soil.</title>
        <authorList>
            <person name="Dahal R.H."/>
        </authorList>
    </citation>
    <scope>NUCLEOTIDE SEQUENCE [LARGE SCALE GENOMIC DNA]</scope>
    <source>
        <strain evidence="3 4">RP-3-21</strain>
    </source>
</reference>
<gene>
    <name evidence="3" type="ORF">EZ456_07420</name>
</gene>
<keyword evidence="4" id="KW-1185">Reference proteome</keyword>